<dbReference type="InterPro" id="IPR044730">
    <property type="entry name" value="RNase_H-like_dom_plant"/>
</dbReference>
<feature type="region of interest" description="Disordered" evidence="1">
    <location>
        <begin position="132"/>
        <end position="162"/>
    </location>
</feature>
<dbReference type="CDD" id="cd06222">
    <property type="entry name" value="RNase_H_like"/>
    <property type="match status" value="1"/>
</dbReference>
<dbReference type="Pfam" id="PF13966">
    <property type="entry name" value="zf-RVT"/>
    <property type="match status" value="1"/>
</dbReference>
<evidence type="ECO:0000313" key="5">
    <source>
        <dbReference type="Proteomes" id="UP000264353"/>
    </source>
</evidence>
<dbReference type="Gene3D" id="3.30.420.10">
    <property type="entry name" value="Ribonuclease H-like superfamily/Ribonuclease H"/>
    <property type="match status" value="1"/>
</dbReference>
<dbReference type="PANTHER" id="PTHR47074">
    <property type="entry name" value="BNAC02G40300D PROTEIN"/>
    <property type="match status" value="1"/>
</dbReference>
<protein>
    <recommendedName>
        <fullName evidence="6">RNase H type-1 domain-containing protein</fullName>
    </recommendedName>
</protein>
<proteinExistence type="predicted"/>
<organism evidence="4 5">
    <name type="scientific">Brassica campestris</name>
    <name type="common">Field mustard</name>
    <dbReference type="NCBI Taxonomy" id="3711"/>
    <lineage>
        <taxon>Eukaryota</taxon>
        <taxon>Viridiplantae</taxon>
        <taxon>Streptophyta</taxon>
        <taxon>Embryophyta</taxon>
        <taxon>Tracheophyta</taxon>
        <taxon>Spermatophyta</taxon>
        <taxon>Magnoliopsida</taxon>
        <taxon>eudicotyledons</taxon>
        <taxon>Gunneridae</taxon>
        <taxon>Pentapetalae</taxon>
        <taxon>rosids</taxon>
        <taxon>malvids</taxon>
        <taxon>Brassicales</taxon>
        <taxon>Brassicaceae</taxon>
        <taxon>Brassiceae</taxon>
        <taxon>Brassica</taxon>
    </lineage>
</organism>
<feature type="compositionally biased region" description="Polar residues" evidence="1">
    <location>
        <begin position="132"/>
        <end position="156"/>
    </location>
</feature>
<dbReference type="InterPro" id="IPR002156">
    <property type="entry name" value="RNaseH_domain"/>
</dbReference>
<evidence type="ECO:0000259" key="2">
    <source>
        <dbReference type="Pfam" id="PF13456"/>
    </source>
</evidence>
<sequence length="302" mass="33376">MERLKDFLWKVVRRAIPVSANLENMGILPFGCKTCNAREDDLHVFLNCEVAKLVWDLAPLSTRPSSLTPSIASLISNAPILTNLPPIGLTVPLWPWILWNLWKARNKLCFENMIFSSMEIIAKAISDAKEWQSAQSQETTQELTSAPQTTRPNSALLSDGPPRTVRCNVDAVWDQRSGNCGTRAIFSGDNTYPLSSPRSNSHSHISSALMAEALAIRSAVMYAASSNVKVLMILSDSLSLVKLLKERRSIPALFGIVFDIYHVSSTFDSVFFRYVPRLCNVEAYAVAKTALSLLNESSVNGV</sequence>
<dbReference type="InterPro" id="IPR052929">
    <property type="entry name" value="RNase_H-like_EbsB-rel"/>
</dbReference>
<dbReference type="GO" id="GO:0004523">
    <property type="term" value="F:RNA-DNA hybrid ribonuclease activity"/>
    <property type="evidence" value="ECO:0007669"/>
    <property type="project" value="InterPro"/>
</dbReference>
<dbReference type="EMBL" id="CM010637">
    <property type="protein sequence ID" value="RID40748.1"/>
    <property type="molecule type" value="Genomic_DNA"/>
</dbReference>
<dbReference type="InterPro" id="IPR036397">
    <property type="entry name" value="RNaseH_sf"/>
</dbReference>
<evidence type="ECO:0000313" key="4">
    <source>
        <dbReference type="EMBL" id="RID40748.1"/>
    </source>
</evidence>
<dbReference type="GO" id="GO:0003676">
    <property type="term" value="F:nucleic acid binding"/>
    <property type="evidence" value="ECO:0007669"/>
    <property type="project" value="InterPro"/>
</dbReference>
<evidence type="ECO:0008006" key="6">
    <source>
        <dbReference type="Google" id="ProtNLM"/>
    </source>
</evidence>
<dbReference type="SUPFAM" id="SSF53098">
    <property type="entry name" value="Ribonuclease H-like"/>
    <property type="match status" value="1"/>
</dbReference>
<reference evidence="4 5" key="1">
    <citation type="submission" date="2018-06" db="EMBL/GenBank/DDBJ databases">
        <title>WGS assembly of Brassica rapa FPsc.</title>
        <authorList>
            <person name="Bowman J."/>
            <person name="Kohchi T."/>
            <person name="Yamato K."/>
            <person name="Jenkins J."/>
            <person name="Shu S."/>
            <person name="Ishizaki K."/>
            <person name="Yamaoka S."/>
            <person name="Nishihama R."/>
            <person name="Nakamura Y."/>
            <person name="Berger F."/>
            <person name="Adam C."/>
            <person name="Aki S."/>
            <person name="Althoff F."/>
            <person name="Araki T."/>
            <person name="Arteaga-Vazquez M."/>
            <person name="Balasubrmanian S."/>
            <person name="Bauer D."/>
            <person name="Boehm C."/>
            <person name="Briginshaw L."/>
            <person name="Caballero-Perez J."/>
            <person name="Catarino B."/>
            <person name="Chen F."/>
            <person name="Chiyoda S."/>
            <person name="Chovatia M."/>
            <person name="Davies K."/>
            <person name="Delmans M."/>
            <person name="Demura T."/>
            <person name="Dierschke T."/>
            <person name="Dolan L."/>
            <person name="Dorantes-Acosta A."/>
            <person name="Eklund D."/>
            <person name="Florent S."/>
            <person name="Flores-Sandoval E."/>
            <person name="Fujiyama A."/>
            <person name="Fukuzawa H."/>
            <person name="Galik B."/>
            <person name="Grimanelli D."/>
            <person name="Grimwood J."/>
            <person name="Grossniklaus U."/>
            <person name="Hamada T."/>
            <person name="Haseloff J."/>
            <person name="Hetherington A."/>
            <person name="Higo A."/>
            <person name="Hirakawa Y."/>
            <person name="Hundley H."/>
            <person name="Ikeda Y."/>
            <person name="Inoue K."/>
            <person name="Inoue S."/>
            <person name="Ishida S."/>
            <person name="Jia Q."/>
            <person name="Kakita M."/>
            <person name="Kanazawa T."/>
            <person name="Kawai Y."/>
            <person name="Kawashima T."/>
            <person name="Kennedy M."/>
            <person name="Kinose K."/>
            <person name="Kinoshita T."/>
            <person name="Kohara Y."/>
            <person name="Koide E."/>
            <person name="Komatsu K."/>
            <person name="Kopischke S."/>
            <person name="Kubo M."/>
            <person name="Kyozuka J."/>
            <person name="Lagercrantz U."/>
            <person name="Lin S."/>
            <person name="Lindquist E."/>
            <person name="Lipzen A."/>
            <person name="Lu C."/>
            <person name="Luna E."/>
            <person name="Martienssen R."/>
            <person name="Minamino N."/>
            <person name="Mizutani M."/>
            <person name="Mizutani M."/>
            <person name="Mochizuki N."/>
            <person name="Monte I."/>
            <person name="Mosher R."/>
            <person name="Nagasaki H."/>
            <person name="Nakagami H."/>
            <person name="Naramoto S."/>
            <person name="Nishitani K."/>
            <person name="Ohtani M."/>
            <person name="Okamoto T."/>
            <person name="Okumura M."/>
            <person name="Phillips J."/>
            <person name="Pollak B."/>
            <person name="Reinders A."/>
            <person name="Roevekamp M."/>
            <person name="Sano R."/>
            <person name="Sawa S."/>
            <person name="Schmid M."/>
            <person name="Shirakawa M."/>
            <person name="Solano R."/>
            <person name="Spunde A."/>
            <person name="Suetsugu N."/>
            <person name="Sugano S."/>
            <person name="Sugiyama A."/>
            <person name="Sun R."/>
            <person name="Suzuki Y."/>
            <person name="Takenaka M."/>
            <person name="Takezawa D."/>
            <person name="Tomogane H."/>
            <person name="Tsuzuki M."/>
            <person name="Ueda T."/>
            <person name="Umeda M."/>
            <person name="Ward J."/>
            <person name="Watanabe Y."/>
            <person name="Yazaki K."/>
            <person name="Yokoyama R."/>
            <person name="Yoshitake Y."/>
            <person name="Yotsui I."/>
            <person name="Zachgo S."/>
            <person name="Schmutz J."/>
        </authorList>
    </citation>
    <scope>NUCLEOTIDE SEQUENCE [LARGE SCALE GENOMIC DNA]</scope>
    <source>
        <strain evidence="5">cv. B-3</strain>
    </source>
</reference>
<dbReference type="InterPro" id="IPR026960">
    <property type="entry name" value="RVT-Znf"/>
</dbReference>
<evidence type="ECO:0000259" key="3">
    <source>
        <dbReference type="Pfam" id="PF13966"/>
    </source>
</evidence>
<dbReference type="Proteomes" id="UP000264353">
    <property type="component" value="Chromosome A10"/>
</dbReference>
<dbReference type="PANTHER" id="PTHR47074:SF49">
    <property type="entry name" value="POLYNUCLEOTIDYL TRANSFERASE, RIBONUCLEASE H-LIKE SUPERFAMILY PROTEIN"/>
    <property type="match status" value="1"/>
</dbReference>
<dbReference type="Pfam" id="PF13456">
    <property type="entry name" value="RVT_3"/>
    <property type="match status" value="1"/>
</dbReference>
<accession>A0A397XKG2</accession>
<dbReference type="AlphaFoldDB" id="A0A397XKG2"/>
<gene>
    <name evidence="4" type="ORF">BRARA_J00770</name>
</gene>
<feature type="domain" description="RNase H type-1" evidence="2">
    <location>
        <begin position="168"/>
        <end position="290"/>
    </location>
</feature>
<dbReference type="InterPro" id="IPR012337">
    <property type="entry name" value="RNaseH-like_sf"/>
</dbReference>
<evidence type="ECO:0000256" key="1">
    <source>
        <dbReference type="SAM" id="MobiDB-lite"/>
    </source>
</evidence>
<feature type="domain" description="Reverse transcriptase zinc-binding" evidence="3">
    <location>
        <begin position="3"/>
        <end position="55"/>
    </location>
</feature>
<name>A0A397XKG2_BRACM</name>